<evidence type="ECO:0000313" key="3">
    <source>
        <dbReference type="Proteomes" id="UP000808906"/>
    </source>
</evidence>
<organism evidence="2 3">
    <name type="scientific">Rhodococcus hoagii</name>
    <name type="common">Corynebacterium equii</name>
    <dbReference type="NCBI Taxonomy" id="43767"/>
    <lineage>
        <taxon>Bacteria</taxon>
        <taxon>Bacillati</taxon>
        <taxon>Actinomycetota</taxon>
        <taxon>Actinomycetes</taxon>
        <taxon>Mycobacteriales</taxon>
        <taxon>Nocardiaceae</taxon>
        <taxon>Prescottella</taxon>
    </lineage>
</organism>
<evidence type="ECO:0000256" key="1">
    <source>
        <dbReference type="SAM" id="MobiDB-lite"/>
    </source>
</evidence>
<comment type="caution">
    <text evidence="2">The sequence shown here is derived from an EMBL/GenBank/DDBJ whole genome shotgun (WGS) entry which is preliminary data.</text>
</comment>
<dbReference type="AlphaFoldDB" id="A0A9Q2PLI4"/>
<feature type="region of interest" description="Disordered" evidence="1">
    <location>
        <begin position="92"/>
        <end position="121"/>
    </location>
</feature>
<dbReference type="Proteomes" id="UP000808906">
    <property type="component" value="Unassembled WGS sequence"/>
</dbReference>
<sequence length="121" mass="14084">MSERIQDGEPMRYGRDFFDGHRDPFRDWIEKILQWPKPHLVDQRSGVTLHDSHGKVHELQVLDVRPGREIVPGVQEWTITVGAHDARRVGLVSEPGTLPRPSATPPMWAVQPNRRNRRRNR</sequence>
<gene>
    <name evidence="2" type="ORF">GS441_21895</name>
</gene>
<evidence type="ECO:0000313" key="2">
    <source>
        <dbReference type="EMBL" id="MBM4567972.1"/>
    </source>
</evidence>
<name>A0A9Q2PLI4_RHOHA</name>
<proteinExistence type="predicted"/>
<reference evidence="2" key="1">
    <citation type="submission" date="2019-11" db="EMBL/GenBank/DDBJ databases">
        <title>Spread of Macrolides and rifampicin resistant Rhodococcus equi in clinical isolates in the USA.</title>
        <authorList>
            <person name="Alvarez-Narvaez S."/>
            <person name="Huber L."/>
            <person name="Cohen N.D."/>
            <person name="Slovis N."/>
            <person name="Greiter M."/>
            <person name="Giguere S."/>
            <person name="Hart K."/>
        </authorList>
    </citation>
    <scope>NUCLEOTIDE SEQUENCE</scope>
    <source>
        <strain evidence="2">Lh_17</strain>
    </source>
</reference>
<accession>A0A9Q2PLI4</accession>
<dbReference type="EMBL" id="WUXR01000017">
    <property type="protein sequence ID" value="MBM4567972.1"/>
    <property type="molecule type" value="Genomic_DNA"/>
</dbReference>
<protein>
    <submittedName>
        <fullName evidence="2">Uncharacterized protein</fullName>
    </submittedName>
</protein>